<evidence type="ECO:0000256" key="6">
    <source>
        <dbReference type="ARBA" id="ARBA00023136"/>
    </source>
</evidence>
<dbReference type="InterPro" id="IPR011701">
    <property type="entry name" value="MFS"/>
</dbReference>
<evidence type="ECO:0000313" key="11">
    <source>
        <dbReference type="Proteomes" id="UP000224080"/>
    </source>
</evidence>
<dbReference type="GO" id="GO:0022857">
    <property type="term" value="F:transmembrane transporter activity"/>
    <property type="evidence" value="ECO:0007669"/>
    <property type="project" value="InterPro"/>
</dbReference>
<feature type="transmembrane region" description="Helical" evidence="8">
    <location>
        <begin position="203"/>
        <end position="222"/>
    </location>
</feature>
<feature type="transmembrane region" description="Helical" evidence="8">
    <location>
        <begin position="171"/>
        <end position="191"/>
    </location>
</feature>
<feature type="transmembrane region" description="Helical" evidence="8">
    <location>
        <begin position="44"/>
        <end position="62"/>
    </location>
</feature>
<feature type="transmembrane region" description="Helical" evidence="8">
    <location>
        <begin position="139"/>
        <end position="159"/>
    </location>
</feature>
<dbReference type="AlphaFoldDB" id="A0A2B7WQJ7"/>
<feature type="transmembrane region" description="Helical" evidence="8">
    <location>
        <begin position="521"/>
        <end position="539"/>
    </location>
</feature>
<dbReference type="Gene3D" id="1.20.1250.20">
    <property type="entry name" value="MFS general substrate transporter like domains"/>
    <property type="match status" value="1"/>
</dbReference>
<protein>
    <recommendedName>
        <fullName evidence="9">Major facilitator superfamily (MFS) profile domain-containing protein</fullName>
    </recommendedName>
</protein>
<feature type="compositionally biased region" description="Polar residues" evidence="7">
    <location>
        <begin position="1"/>
        <end position="12"/>
    </location>
</feature>
<feature type="domain" description="Major facilitator superfamily (MFS) profile" evidence="9">
    <location>
        <begin position="49"/>
        <end position="548"/>
    </location>
</feature>
<accession>A0A2B7WQJ7</accession>
<evidence type="ECO:0000256" key="5">
    <source>
        <dbReference type="ARBA" id="ARBA00022989"/>
    </source>
</evidence>
<evidence type="ECO:0000256" key="8">
    <source>
        <dbReference type="SAM" id="Phobius"/>
    </source>
</evidence>
<reference evidence="10 11" key="1">
    <citation type="submission" date="2017-10" db="EMBL/GenBank/DDBJ databases">
        <title>Comparative genomics in systemic dimorphic fungi from Ajellomycetaceae.</title>
        <authorList>
            <person name="Munoz J.F."/>
            <person name="Mcewen J.G."/>
            <person name="Clay O.K."/>
            <person name="Cuomo C.A."/>
        </authorList>
    </citation>
    <scope>NUCLEOTIDE SEQUENCE [LARGE SCALE GENOMIC DNA]</scope>
    <source>
        <strain evidence="10 11">UAMH130</strain>
    </source>
</reference>
<feature type="compositionally biased region" description="Basic and acidic residues" evidence="7">
    <location>
        <begin position="13"/>
        <end position="22"/>
    </location>
</feature>
<proteinExistence type="inferred from homology"/>
<keyword evidence="4 8" id="KW-0812">Transmembrane</keyword>
<dbReference type="Proteomes" id="UP000224080">
    <property type="component" value="Unassembled WGS sequence"/>
</dbReference>
<dbReference type="InterPro" id="IPR036259">
    <property type="entry name" value="MFS_trans_sf"/>
</dbReference>
<evidence type="ECO:0000256" key="3">
    <source>
        <dbReference type="ARBA" id="ARBA00022448"/>
    </source>
</evidence>
<feature type="transmembrane region" description="Helical" evidence="8">
    <location>
        <begin position="82"/>
        <end position="101"/>
    </location>
</feature>
<dbReference type="OrthoDB" id="10021397at2759"/>
<feature type="transmembrane region" description="Helical" evidence="8">
    <location>
        <begin position="412"/>
        <end position="434"/>
    </location>
</feature>
<feature type="transmembrane region" description="Helical" evidence="8">
    <location>
        <begin position="113"/>
        <end position="133"/>
    </location>
</feature>
<dbReference type="PANTHER" id="PTHR23501:SF12">
    <property type="entry name" value="MAJOR FACILITATOR SUPERFAMILY (MFS) PROFILE DOMAIN-CONTAINING PROTEIN-RELATED"/>
    <property type="match status" value="1"/>
</dbReference>
<feature type="transmembrane region" description="Helical" evidence="8">
    <location>
        <begin position="315"/>
        <end position="335"/>
    </location>
</feature>
<evidence type="ECO:0000256" key="4">
    <source>
        <dbReference type="ARBA" id="ARBA00022692"/>
    </source>
</evidence>
<dbReference type="GO" id="GO:0005886">
    <property type="term" value="C:plasma membrane"/>
    <property type="evidence" value="ECO:0007669"/>
    <property type="project" value="TreeGrafter"/>
</dbReference>
<name>A0A2B7WQJ7_9EURO</name>
<feature type="transmembrane region" description="Helical" evidence="8">
    <location>
        <begin position="274"/>
        <end position="294"/>
    </location>
</feature>
<feature type="transmembrane region" description="Helical" evidence="8">
    <location>
        <begin position="355"/>
        <end position="374"/>
    </location>
</feature>
<organism evidence="10 11">
    <name type="scientific">Blastomyces parvus</name>
    <dbReference type="NCBI Taxonomy" id="2060905"/>
    <lineage>
        <taxon>Eukaryota</taxon>
        <taxon>Fungi</taxon>
        <taxon>Dikarya</taxon>
        <taxon>Ascomycota</taxon>
        <taxon>Pezizomycotina</taxon>
        <taxon>Eurotiomycetes</taxon>
        <taxon>Eurotiomycetidae</taxon>
        <taxon>Onygenales</taxon>
        <taxon>Ajellomycetaceae</taxon>
        <taxon>Blastomyces</taxon>
    </lineage>
</organism>
<evidence type="ECO:0000256" key="2">
    <source>
        <dbReference type="ARBA" id="ARBA00007520"/>
    </source>
</evidence>
<comment type="subcellular location">
    <subcellularLocation>
        <location evidence="1">Membrane</location>
        <topology evidence="1">Multi-pass membrane protein</topology>
    </subcellularLocation>
</comment>
<dbReference type="Pfam" id="PF07690">
    <property type="entry name" value="MFS_1"/>
    <property type="match status" value="1"/>
</dbReference>
<dbReference type="InterPro" id="IPR020846">
    <property type="entry name" value="MFS_dom"/>
</dbReference>
<comment type="caution">
    <text evidence="10">The sequence shown here is derived from an EMBL/GenBank/DDBJ whole genome shotgun (WGS) entry which is preliminary data.</text>
</comment>
<feature type="transmembrane region" description="Helical" evidence="8">
    <location>
        <begin position="243"/>
        <end position="268"/>
    </location>
</feature>
<comment type="similarity">
    <text evidence="2">Belongs to the major facilitator superfamily. TCR/Tet family.</text>
</comment>
<keyword evidence="5 8" id="KW-1133">Transmembrane helix</keyword>
<feature type="transmembrane region" description="Helical" evidence="8">
    <location>
        <begin position="381"/>
        <end position="400"/>
    </location>
</feature>
<keyword evidence="11" id="KW-1185">Reference proteome</keyword>
<sequence>MDASIPNVSSNGDPEKADDPRLPETPSLTSVNGKHGQTRAVTGFRWFMICVGIFSANMLYGLDTTIAADIQAPVAEAFDNYTQLGWLGIGFTLGATAFILPLGKAYAIFDTKWLFISCLTMFAAGSALCGGAPDMNSIIVGRVWAGAGGAGMYLGNLNLITMMTTAHEQPFYIGLVGLVYGGGCILGPIVGGSFVDSAATWRWAFYINLVIFAAMAPIYLFLLPSLPRQHGMTFTQKLKNLDWLGIILSIGMYVSFVLTFTFAGALWAWNDARIIALFVVFGIILISFCITQYFSFLTTKEARLFPGEFLRSRSLVLLYILMSCGGAALFVAIYYIPLYFQFVHGDTGTQAAVRLLPFVCFYVAVIVLCGYLMGKTGYYMLWYLVSGIFITIGGALMYIVRADTPAATIYGFSILLAIGMTTTQAAYAIGPILVKPDRVVECIQFLNISQVQSQLLGLTIASQVFQSLTLRGLGDVFQGSGYTKEDIQTAIGGVRSKVLSNATPEVRAAAIDVIVRNIGNIYVLAIAAGVLYIVCSCFLKRDRWPQPH</sequence>
<evidence type="ECO:0000256" key="7">
    <source>
        <dbReference type="SAM" id="MobiDB-lite"/>
    </source>
</evidence>
<keyword evidence="3" id="KW-0813">Transport</keyword>
<evidence type="ECO:0000259" key="9">
    <source>
        <dbReference type="PROSITE" id="PS50850"/>
    </source>
</evidence>
<feature type="region of interest" description="Disordered" evidence="7">
    <location>
        <begin position="1"/>
        <end position="35"/>
    </location>
</feature>
<dbReference type="SUPFAM" id="SSF103473">
    <property type="entry name" value="MFS general substrate transporter"/>
    <property type="match status" value="2"/>
</dbReference>
<evidence type="ECO:0000256" key="1">
    <source>
        <dbReference type="ARBA" id="ARBA00004141"/>
    </source>
</evidence>
<dbReference type="PANTHER" id="PTHR23501">
    <property type="entry name" value="MAJOR FACILITATOR SUPERFAMILY"/>
    <property type="match status" value="1"/>
</dbReference>
<dbReference type="PROSITE" id="PS50850">
    <property type="entry name" value="MFS"/>
    <property type="match status" value="1"/>
</dbReference>
<evidence type="ECO:0000313" key="10">
    <source>
        <dbReference type="EMBL" id="PGG98770.1"/>
    </source>
</evidence>
<keyword evidence="6 8" id="KW-0472">Membrane</keyword>
<dbReference type="EMBL" id="PDNC01000113">
    <property type="protein sequence ID" value="PGG98770.1"/>
    <property type="molecule type" value="Genomic_DNA"/>
</dbReference>
<gene>
    <name evidence="10" type="ORF">GX51_06629</name>
</gene>